<comment type="caution">
    <text evidence="3">The sequence shown here is derived from an EMBL/GenBank/DDBJ whole genome shotgun (WGS) entry which is preliminary data.</text>
</comment>
<feature type="transmembrane region" description="Helical" evidence="1">
    <location>
        <begin position="259"/>
        <end position="282"/>
    </location>
</feature>
<dbReference type="EMBL" id="JAQZSM010000004">
    <property type="protein sequence ID" value="MDD7970862.1"/>
    <property type="molecule type" value="Genomic_DNA"/>
</dbReference>
<protein>
    <submittedName>
        <fullName evidence="3">DUF418 domain-containing protein</fullName>
    </submittedName>
</protein>
<keyword evidence="4" id="KW-1185">Reference proteome</keyword>
<evidence type="ECO:0000313" key="4">
    <source>
        <dbReference type="Proteomes" id="UP001431784"/>
    </source>
</evidence>
<proteinExistence type="predicted"/>
<dbReference type="PANTHER" id="PTHR30590:SF2">
    <property type="entry name" value="INNER MEMBRANE PROTEIN"/>
    <property type="match status" value="1"/>
</dbReference>
<keyword evidence="1" id="KW-1133">Transmembrane helix</keyword>
<dbReference type="Proteomes" id="UP001431784">
    <property type="component" value="Unassembled WGS sequence"/>
</dbReference>
<dbReference type="InterPro" id="IPR052529">
    <property type="entry name" value="Bact_Transport_Assoc"/>
</dbReference>
<accession>A0ABT5T9L2</accession>
<feature type="domain" description="DUF418" evidence="2">
    <location>
        <begin position="209"/>
        <end position="369"/>
    </location>
</feature>
<evidence type="ECO:0000313" key="3">
    <source>
        <dbReference type="EMBL" id="MDD7970862.1"/>
    </source>
</evidence>
<dbReference type="PANTHER" id="PTHR30590">
    <property type="entry name" value="INNER MEMBRANE PROTEIN"/>
    <property type="match status" value="1"/>
</dbReference>
<organism evidence="3 4">
    <name type="scientific">Roseinatronobacter alkalisoli</name>
    <dbReference type="NCBI Taxonomy" id="3028235"/>
    <lineage>
        <taxon>Bacteria</taxon>
        <taxon>Pseudomonadati</taxon>
        <taxon>Pseudomonadota</taxon>
        <taxon>Alphaproteobacteria</taxon>
        <taxon>Rhodobacterales</taxon>
        <taxon>Paracoccaceae</taxon>
        <taxon>Roseinatronobacter</taxon>
    </lineage>
</organism>
<dbReference type="Pfam" id="PF04235">
    <property type="entry name" value="DUF418"/>
    <property type="match status" value="1"/>
</dbReference>
<name>A0ABT5T9L2_9RHOB</name>
<feature type="transmembrane region" description="Helical" evidence="1">
    <location>
        <begin position="94"/>
        <end position="125"/>
    </location>
</feature>
<gene>
    <name evidence="3" type="ORF">PUT78_07100</name>
</gene>
<feature type="transmembrane region" description="Helical" evidence="1">
    <location>
        <begin position="231"/>
        <end position="253"/>
    </location>
</feature>
<keyword evidence="1" id="KW-0472">Membrane</keyword>
<feature type="transmembrane region" description="Helical" evidence="1">
    <location>
        <begin position="12"/>
        <end position="37"/>
    </location>
</feature>
<dbReference type="RefSeq" id="WP_274351542.1">
    <property type="nucleotide sequence ID" value="NZ_JAQZSM010000004.1"/>
</dbReference>
<keyword evidence="1" id="KW-0812">Transmembrane</keyword>
<dbReference type="InterPro" id="IPR007349">
    <property type="entry name" value="DUF418"/>
</dbReference>
<feature type="transmembrane region" description="Helical" evidence="1">
    <location>
        <begin position="302"/>
        <end position="321"/>
    </location>
</feature>
<evidence type="ECO:0000256" key="1">
    <source>
        <dbReference type="SAM" id="Phobius"/>
    </source>
</evidence>
<evidence type="ECO:0000259" key="2">
    <source>
        <dbReference type="Pfam" id="PF04235"/>
    </source>
</evidence>
<sequence length="369" mass="38853">MPIPNRNTSVDLIRLLALIGICIVNVVFLGLPVDVALSPALSGADQIAAFLIEALLQSKFFVLFSFLFGWGIHVQEQSARRAGVSFAGRFGRRMFGLAALGCLHAVLVFTGDILLIYALLGVLIWPLHARSPRTLMRVAYCMVPLAAVFLVTLAVMLPQEFAPVTGPGLGGSYFQATQARLADWPGTLGFLLLFQGPLAFGAFAMGLAAAKTQFFSTGSPGRAALRRSLPWLLLAGVPLNIAYAASMGGLFPAEQEVPQLLGFVCIAVGGPMLAAVYLHLMLTLNDRIALPSVLVAAGQNSLSVYVLQGILAGFVFGGYGLGLFGRIGFAGLAPVGLLISVLAVLTIGLVTKSGKRGPLEALLRAGTYR</sequence>
<reference evidence="3" key="1">
    <citation type="submission" date="2023-02" db="EMBL/GenBank/DDBJ databases">
        <title>Description of Roseinatronobacter alkalisoli sp. nov., an alkaliphilic bacerium isolated from soda soil.</title>
        <authorList>
            <person name="Wei W."/>
        </authorList>
    </citation>
    <scope>NUCLEOTIDE SEQUENCE</scope>
    <source>
        <strain evidence="3">HJB301</strain>
    </source>
</reference>
<feature type="transmembrane region" description="Helical" evidence="1">
    <location>
        <begin position="137"/>
        <end position="157"/>
    </location>
</feature>
<feature type="transmembrane region" description="Helical" evidence="1">
    <location>
        <begin position="49"/>
        <end position="74"/>
    </location>
</feature>
<feature type="transmembrane region" description="Helical" evidence="1">
    <location>
        <begin position="327"/>
        <end position="350"/>
    </location>
</feature>
<feature type="transmembrane region" description="Helical" evidence="1">
    <location>
        <begin position="188"/>
        <end position="210"/>
    </location>
</feature>